<protein>
    <submittedName>
        <fullName evidence="1">Uncharacterized protein</fullName>
    </submittedName>
</protein>
<proteinExistence type="predicted"/>
<dbReference type="EMBL" id="VIEB01000374">
    <property type="protein sequence ID" value="TQD93185.1"/>
    <property type="molecule type" value="Genomic_DNA"/>
</dbReference>
<name>A0A540M360_MALBA</name>
<evidence type="ECO:0000313" key="1">
    <source>
        <dbReference type="EMBL" id="TQD93185.1"/>
    </source>
</evidence>
<keyword evidence="2" id="KW-1185">Reference proteome</keyword>
<dbReference type="Proteomes" id="UP000315295">
    <property type="component" value="Unassembled WGS sequence"/>
</dbReference>
<dbReference type="AlphaFoldDB" id="A0A540M360"/>
<organism evidence="1 2">
    <name type="scientific">Malus baccata</name>
    <name type="common">Siberian crab apple</name>
    <name type="synonym">Pyrus baccata</name>
    <dbReference type="NCBI Taxonomy" id="106549"/>
    <lineage>
        <taxon>Eukaryota</taxon>
        <taxon>Viridiplantae</taxon>
        <taxon>Streptophyta</taxon>
        <taxon>Embryophyta</taxon>
        <taxon>Tracheophyta</taxon>
        <taxon>Spermatophyta</taxon>
        <taxon>Magnoliopsida</taxon>
        <taxon>eudicotyledons</taxon>
        <taxon>Gunneridae</taxon>
        <taxon>Pentapetalae</taxon>
        <taxon>rosids</taxon>
        <taxon>fabids</taxon>
        <taxon>Rosales</taxon>
        <taxon>Rosaceae</taxon>
        <taxon>Amygdaloideae</taxon>
        <taxon>Maleae</taxon>
        <taxon>Malus</taxon>
    </lineage>
</organism>
<accession>A0A540M360</accession>
<reference evidence="1 2" key="1">
    <citation type="journal article" date="2019" name="G3 (Bethesda)">
        <title>Sequencing of a Wild Apple (Malus baccata) Genome Unravels the Differences Between Cultivated and Wild Apple Species Regarding Disease Resistance and Cold Tolerance.</title>
        <authorList>
            <person name="Chen X."/>
        </authorList>
    </citation>
    <scope>NUCLEOTIDE SEQUENCE [LARGE SCALE GENOMIC DNA]</scope>
    <source>
        <strain evidence="2">cv. Shandingzi</strain>
        <tissue evidence="1">Leaves</tissue>
    </source>
</reference>
<gene>
    <name evidence="1" type="ORF">C1H46_021188</name>
</gene>
<comment type="caution">
    <text evidence="1">The sequence shown here is derived from an EMBL/GenBank/DDBJ whole genome shotgun (WGS) entry which is preliminary data.</text>
</comment>
<evidence type="ECO:0000313" key="2">
    <source>
        <dbReference type="Proteomes" id="UP000315295"/>
    </source>
</evidence>
<sequence>MGSGIDTPSPTFFSGVRYRSPIAPFNKISRYFQNIAIFGRKPHGYLFKYPFPEKSILSAIFRR</sequence>